<sequence>MPVVPSSKKKSESKGSEKINEVDSHITQRYEIRKRLGKGAYGIVWKAIDRRSGDVVALKKIFDAFRNPTDAQRTFREILFLQEFRHHPNVIRLLNVIRADSDRDIYLVFEYMDTDLHHVIKKRGILKDIHKRYIMYQLFRATKYLHSAEVIHRDQKPSNILLDADCNVKIADFGLARSLSSRETNSSETEPPLTDYVATRWYRAPEILLSAKTYTKGVDMWSLGCIVAEMLLERPLFPGTSTVNQIERIMATLDAPTPQDVASVCSGYASSLLDRAVLTHRRPLTALLPADTPPDAMDLVTKLLVFNPTRRLTAEQALRHPYVKGFHNPAKEPTFGHAIVPPVNDSVQLSVEAYRSRLYDFIAQKKGHARTGRTLPSRERPPAPAATRPTHLDRKRSVAGVELARGKPYDAGDSKTPSPTSRHTPPSPPRPPKQSGDGGSPAKPAAAPRFSSAQHRHSVQTVTRAHGHSDVRSSSLRKQQSLESVLTSSGSPSEPPGRHGRPVLSQLKAAFVRSLDYTSIRKDKASAVAPGHFSSVRRPSAGAGATGLPPGLQQYGLHHK</sequence>
<feature type="region of interest" description="Disordered" evidence="10">
    <location>
        <begin position="1"/>
        <end position="20"/>
    </location>
</feature>
<evidence type="ECO:0000256" key="2">
    <source>
        <dbReference type="ARBA" id="ARBA00022527"/>
    </source>
</evidence>
<feature type="compositionally biased region" description="Low complexity" evidence="10">
    <location>
        <begin position="541"/>
        <end position="552"/>
    </location>
</feature>
<keyword evidence="3" id="KW-0808">Transferase</keyword>
<organism evidence="12 13">
    <name type="scientific">Amphibalanus amphitrite</name>
    <name type="common">Striped barnacle</name>
    <name type="synonym">Balanus amphitrite</name>
    <dbReference type="NCBI Taxonomy" id="1232801"/>
    <lineage>
        <taxon>Eukaryota</taxon>
        <taxon>Metazoa</taxon>
        <taxon>Ecdysozoa</taxon>
        <taxon>Arthropoda</taxon>
        <taxon>Crustacea</taxon>
        <taxon>Multicrustacea</taxon>
        <taxon>Cirripedia</taxon>
        <taxon>Thoracica</taxon>
        <taxon>Thoracicalcarea</taxon>
        <taxon>Balanomorpha</taxon>
        <taxon>Balanoidea</taxon>
        <taxon>Balanidae</taxon>
        <taxon>Amphibalaninae</taxon>
        <taxon>Amphibalanus</taxon>
    </lineage>
</organism>
<evidence type="ECO:0000313" key="12">
    <source>
        <dbReference type="EMBL" id="KAF0289048.1"/>
    </source>
</evidence>
<name>A0A6A4VFA5_AMPAM</name>
<feature type="domain" description="Protein kinase" evidence="11">
    <location>
        <begin position="30"/>
        <end position="323"/>
    </location>
</feature>
<dbReference type="AlphaFoldDB" id="A0A6A4VFA5"/>
<evidence type="ECO:0000256" key="9">
    <source>
        <dbReference type="PROSITE-ProRule" id="PRU10141"/>
    </source>
</evidence>
<dbReference type="Gene3D" id="3.30.200.20">
    <property type="entry name" value="Phosphorylase Kinase, domain 1"/>
    <property type="match status" value="1"/>
</dbReference>
<evidence type="ECO:0000256" key="7">
    <source>
        <dbReference type="ARBA" id="ARBA00047592"/>
    </source>
</evidence>
<comment type="catalytic activity">
    <reaction evidence="8">
        <text>L-seryl-[protein] + ATP = O-phospho-L-seryl-[protein] + ADP + H(+)</text>
        <dbReference type="Rhea" id="RHEA:17989"/>
        <dbReference type="Rhea" id="RHEA-COMP:9863"/>
        <dbReference type="Rhea" id="RHEA-COMP:11604"/>
        <dbReference type="ChEBI" id="CHEBI:15378"/>
        <dbReference type="ChEBI" id="CHEBI:29999"/>
        <dbReference type="ChEBI" id="CHEBI:30616"/>
        <dbReference type="ChEBI" id="CHEBI:83421"/>
        <dbReference type="ChEBI" id="CHEBI:456216"/>
        <dbReference type="EC" id="2.7.11.24"/>
    </reaction>
</comment>
<protein>
    <recommendedName>
        <fullName evidence="1">mitogen-activated protein kinase</fullName>
        <ecNumber evidence="1">2.7.11.24</ecNumber>
    </recommendedName>
</protein>
<dbReference type="GO" id="GO:0036064">
    <property type="term" value="C:ciliary basal body"/>
    <property type="evidence" value="ECO:0007669"/>
    <property type="project" value="UniProtKB-ARBA"/>
</dbReference>
<keyword evidence="5 12" id="KW-0418">Kinase</keyword>
<dbReference type="Gene3D" id="1.10.510.10">
    <property type="entry name" value="Transferase(Phosphotransferase) domain 1"/>
    <property type="match status" value="1"/>
</dbReference>
<dbReference type="InterPro" id="IPR050117">
    <property type="entry name" value="MAPK"/>
</dbReference>
<feature type="compositionally biased region" description="Polar residues" evidence="10">
    <location>
        <begin position="472"/>
        <end position="492"/>
    </location>
</feature>
<feature type="compositionally biased region" description="Basic and acidic residues" evidence="10">
    <location>
        <begin position="404"/>
        <end position="413"/>
    </location>
</feature>
<dbReference type="CDD" id="cd07852">
    <property type="entry name" value="STKc_MAPK15-like"/>
    <property type="match status" value="1"/>
</dbReference>
<keyword evidence="6 9" id="KW-0067">ATP-binding</keyword>
<feature type="region of interest" description="Disordered" evidence="10">
    <location>
        <begin position="367"/>
        <end position="503"/>
    </location>
</feature>
<comment type="catalytic activity">
    <reaction evidence="7">
        <text>L-threonyl-[protein] + ATP = O-phospho-L-threonyl-[protein] + ADP + H(+)</text>
        <dbReference type="Rhea" id="RHEA:46608"/>
        <dbReference type="Rhea" id="RHEA-COMP:11060"/>
        <dbReference type="Rhea" id="RHEA-COMP:11605"/>
        <dbReference type="ChEBI" id="CHEBI:15378"/>
        <dbReference type="ChEBI" id="CHEBI:30013"/>
        <dbReference type="ChEBI" id="CHEBI:30616"/>
        <dbReference type="ChEBI" id="CHEBI:61977"/>
        <dbReference type="ChEBI" id="CHEBI:456216"/>
        <dbReference type="EC" id="2.7.11.24"/>
    </reaction>
</comment>
<dbReference type="InterPro" id="IPR003527">
    <property type="entry name" value="MAP_kinase_CS"/>
</dbReference>
<evidence type="ECO:0000256" key="10">
    <source>
        <dbReference type="SAM" id="MobiDB-lite"/>
    </source>
</evidence>
<feature type="binding site" evidence="9">
    <location>
        <position position="59"/>
    </location>
    <ligand>
        <name>ATP</name>
        <dbReference type="ChEBI" id="CHEBI:30616"/>
    </ligand>
</feature>
<keyword evidence="2" id="KW-0723">Serine/threonine-protein kinase</keyword>
<feature type="region of interest" description="Disordered" evidence="10">
    <location>
        <begin position="538"/>
        <end position="560"/>
    </location>
</feature>
<dbReference type="EMBL" id="VIIS01002064">
    <property type="protein sequence ID" value="KAF0289048.1"/>
    <property type="molecule type" value="Genomic_DNA"/>
</dbReference>
<keyword evidence="13" id="KW-1185">Reference proteome</keyword>
<evidence type="ECO:0000256" key="4">
    <source>
        <dbReference type="ARBA" id="ARBA00022741"/>
    </source>
</evidence>
<dbReference type="PANTHER" id="PTHR24055">
    <property type="entry name" value="MITOGEN-ACTIVATED PROTEIN KINASE"/>
    <property type="match status" value="1"/>
</dbReference>
<dbReference type="PROSITE" id="PS00107">
    <property type="entry name" value="PROTEIN_KINASE_ATP"/>
    <property type="match status" value="1"/>
</dbReference>
<keyword evidence="4 9" id="KW-0547">Nucleotide-binding</keyword>
<dbReference type="InterPro" id="IPR011009">
    <property type="entry name" value="Kinase-like_dom_sf"/>
</dbReference>
<evidence type="ECO:0000313" key="13">
    <source>
        <dbReference type="Proteomes" id="UP000440578"/>
    </source>
</evidence>
<dbReference type="InterPro" id="IPR017441">
    <property type="entry name" value="Protein_kinase_ATP_BS"/>
</dbReference>
<evidence type="ECO:0000256" key="5">
    <source>
        <dbReference type="ARBA" id="ARBA00022777"/>
    </source>
</evidence>
<dbReference type="PROSITE" id="PS01351">
    <property type="entry name" value="MAPK"/>
    <property type="match status" value="1"/>
</dbReference>
<dbReference type="SUPFAM" id="SSF56112">
    <property type="entry name" value="Protein kinase-like (PK-like)"/>
    <property type="match status" value="1"/>
</dbReference>
<dbReference type="FunFam" id="3.30.200.20:FF:000166">
    <property type="entry name" value="Mitogen-activated protein kinase"/>
    <property type="match status" value="1"/>
</dbReference>
<dbReference type="FunFam" id="1.10.510.10:FF:000238">
    <property type="entry name" value="Mitogen-activated protein kinase"/>
    <property type="match status" value="1"/>
</dbReference>
<evidence type="ECO:0000256" key="6">
    <source>
        <dbReference type="ARBA" id="ARBA00022840"/>
    </source>
</evidence>
<dbReference type="PROSITE" id="PS50011">
    <property type="entry name" value="PROTEIN_KINASE_DOM"/>
    <property type="match status" value="1"/>
</dbReference>
<dbReference type="GO" id="GO:0005524">
    <property type="term" value="F:ATP binding"/>
    <property type="evidence" value="ECO:0007669"/>
    <property type="project" value="UniProtKB-UniRule"/>
</dbReference>
<dbReference type="Pfam" id="PF00069">
    <property type="entry name" value="Pkinase"/>
    <property type="match status" value="1"/>
</dbReference>
<evidence type="ECO:0000256" key="8">
    <source>
        <dbReference type="ARBA" id="ARBA00048312"/>
    </source>
</evidence>
<comment type="caution">
    <text evidence="12">The sequence shown here is derived from an EMBL/GenBank/DDBJ whole genome shotgun (WGS) entry which is preliminary data.</text>
</comment>
<evidence type="ECO:0000259" key="11">
    <source>
        <dbReference type="PROSITE" id="PS50011"/>
    </source>
</evidence>
<dbReference type="GO" id="GO:0004707">
    <property type="term" value="F:MAP kinase activity"/>
    <property type="evidence" value="ECO:0007669"/>
    <property type="project" value="UniProtKB-EC"/>
</dbReference>
<evidence type="ECO:0000256" key="1">
    <source>
        <dbReference type="ARBA" id="ARBA00012411"/>
    </source>
</evidence>
<feature type="compositionally biased region" description="Basic and acidic residues" evidence="10">
    <location>
        <begin position="9"/>
        <end position="20"/>
    </location>
</feature>
<dbReference type="EC" id="2.7.11.24" evidence="1"/>
<reference evidence="12 13" key="1">
    <citation type="submission" date="2019-07" db="EMBL/GenBank/DDBJ databases">
        <title>Draft genome assembly of a fouling barnacle, Amphibalanus amphitrite (Darwin, 1854): The first reference genome for Thecostraca.</title>
        <authorList>
            <person name="Kim W."/>
        </authorList>
    </citation>
    <scope>NUCLEOTIDE SEQUENCE [LARGE SCALE GENOMIC DNA]</scope>
    <source>
        <strain evidence="12">SNU_AA5</strain>
        <tissue evidence="12">Soma without cirri and trophi</tissue>
    </source>
</reference>
<dbReference type="InterPro" id="IPR000719">
    <property type="entry name" value="Prot_kinase_dom"/>
</dbReference>
<accession>A0A6A4VFA5</accession>
<evidence type="ECO:0000256" key="3">
    <source>
        <dbReference type="ARBA" id="ARBA00022679"/>
    </source>
</evidence>
<gene>
    <name evidence="12" type="primary">mapk15</name>
    <name evidence="12" type="ORF">FJT64_001344</name>
</gene>
<proteinExistence type="predicted"/>
<dbReference type="Proteomes" id="UP000440578">
    <property type="component" value="Unassembled WGS sequence"/>
</dbReference>
<dbReference type="OrthoDB" id="192887at2759"/>